<comment type="similarity">
    <text evidence="2">Belongs to the UPF0702 family.</text>
</comment>
<keyword evidence="5" id="KW-1133">Transmembrane helix</keyword>
<dbReference type="AlphaFoldDB" id="A0A1H9MFI4"/>
<dbReference type="Pfam" id="PF04239">
    <property type="entry name" value="DUF421"/>
    <property type="match status" value="1"/>
</dbReference>
<dbReference type="GO" id="GO:0005886">
    <property type="term" value="C:plasma membrane"/>
    <property type="evidence" value="ECO:0007669"/>
    <property type="project" value="UniProtKB-SubCell"/>
</dbReference>
<evidence type="ECO:0000256" key="3">
    <source>
        <dbReference type="ARBA" id="ARBA00022475"/>
    </source>
</evidence>
<keyword evidence="6" id="KW-0472">Membrane</keyword>
<evidence type="ECO:0000256" key="1">
    <source>
        <dbReference type="ARBA" id="ARBA00004651"/>
    </source>
</evidence>
<dbReference type="PANTHER" id="PTHR34582:SF2">
    <property type="entry name" value="UPF0702 TRANSMEMBRANE PROTEIN YDFR"/>
    <property type="match status" value="1"/>
</dbReference>
<feature type="domain" description="YetF C-terminal" evidence="7">
    <location>
        <begin position="17"/>
        <end position="133"/>
    </location>
</feature>
<dbReference type="Gene3D" id="3.30.240.20">
    <property type="entry name" value="bsu07140 like domains"/>
    <property type="match status" value="1"/>
</dbReference>
<evidence type="ECO:0000313" key="9">
    <source>
        <dbReference type="Proteomes" id="UP000199427"/>
    </source>
</evidence>
<accession>A0A1H9MFI4</accession>
<comment type="subcellular location">
    <subcellularLocation>
        <location evidence="1">Cell membrane</location>
        <topology evidence="1">Multi-pass membrane protein</topology>
    </subcellularLocation>
</comment>
<reference evidence="8 9" key="1">
    <citation type="submission" date="2016-10" db="EMBL/GenBank/DDBJ databases">
        <authorList>
            <person name="de Groot N.N."/>
        </authorList>
    </citation>
    <scope>NUCLEOTIDE SEQUENCE [LARGE SCALE GENOMIC DNA]</scope>
    <source>
        <strain evidence="8 9">DSM 21633</strain>
    </source>
</reference>
<evidence type="ECO:0000256" key="5">
    <source>
        <dbReference type="ARBA" id="ARBA00022989"/>
    </source>
</evidence>
<evidence type="ECO:0000256" key="4">
    <source>
        <dbReference type="ARBA" id="ARBA00022692"/>
    </source>
</evidence>
<evidence type="ECO:0000313" key="8">
    <source>
        <dbReference type="EMBL" id="SER21923.1"/>
    </source>
</evidence>
<gene>
    <name evidence="8" type="ORF">SAMN05216362_1619</name>
</gene>
<evidence type="ECO:0000256" key="6">
    <source>
        <dbReference type="ARBA" id="ARBA00023136"/>
    </source>
</evidence>
<proteinExistence type="inferred from homology"/>
<name>A0A1H9MFI4_9BACI</name>
<protein>
    <recommendedName>
        <fullName evidence="7">YetF C-terminal domain-containing protein</fullName>
    </recommendedName>
</protein>
<organism evidence="8 9">
    <name type="scientific">Piscibacillus halophilus</name>
    <dbReference type="NCBI Taxonomy" id="571933"/>
    <lineage>
        <taxon>Bacteria</taxon>
        <taxon>Bacillati</taxon>
        <taxon>Bacillota</taxon>
        <taxon>Bacilli</taxon>
        <taxon>Bacillales</taxon>
        <taxon>Bacillaceae</taxon>
        <taxon>Piscibacillus</taxon>
    </lineage>
</organism>
<dbReference type="RefSeq" id="WP_369678870.1">
    <property type="nucleotide sequence ID" value="NZ_FOES01000061.1"/>
</dbReference>
<dbReference type="EMBL" id="FOES01000061">
    <property type="protein sequence ID" value="SER21923.1"/>
    <property type="molecule type" value="Genomic_DNA"/>
</dbReference>
<keyword evidence="4" id="KW-0812">Transmembrane</keyword>
<keyword evidence="3" id="KW-1003">Cell membrane</keyword>
<dbReference type="InterPro" id="IPR023090">
    <property type="entry name" value="UPF0702_alpha/beta_dom_sf"/>
</dbReference>
<evidence type="ECO:0000259" key="7">
    <source>
        <dbReference type="Pfam" id="PF04239"/>
    </source>
</evidence>
<dbReference type="STRING" id="571933.SAMN05216362_1619"/>
<keyword evidence="9" id="KW-1185">Reference proteome</keyword>
<dbReference type="PANTHER" id="PTHR34582">
    <property type="entry name" value="UPF0702 TRANSMEMBRANE PROTEIN YCAP"/>
    <property type="match status" value="1"/>
</dbReference>
<sequence length="142" mass="16464">MEILVATLILIEYVQIKSDWIEKLITGKSKVLIENGTINEKELAKVRMSVDQLEMNLRQKNVLKLDDVKYATIEPNGQVGYLLKDEAQPVTKKEFNQLMKLLTNNQTQLNQINQQMNQMSEDNLFKEVSKKSHNNEPPKHLQ</sequence>
<dbReference type="InterPro" id="IPR007353">
    <property type="entry name" value="DUF421"/>
</dbReference>
<dbReference type="Proteomes" id="UP000199427">
    <property type="component" value="Unassembled WGS sequence"/>
</dbReference>
<evidence type="ECO:0000256" key="2">
    <source>
        <dbReference type="ARBA" id="ARBA00006448"/>
    </source>
</evidence>